<feature type="region of interest" description="Disordered" evidence="6">
    <location>
        <begin position="238"/>
        <end position="260"/>
    </location>
</feature>
<evidence type="ECO:0000256" key="2">
    <source>
        <dbReference type="ARBA" id="ARBA00010991"/>
    </source>
</evidence>
<evidence type="ECO:0000256" key="3">
    <source>
        <dbReference type="ARBA" id="ARBA00022763"/>
    </source>
</evidence>
<evidence type="ECO:0000256" key="5">
    <source>
        <dbReference type="ARBA" id="ARBA00023242"/>
    </source>
</evidence>
<accession>A0A1V2LQP4</accession>
<feature type="compositionally biased region" description="Basic residues" evidence="6">
    <location>
        <begin position="239"/>
        <end position="253"/>
    </location>
</feature>
<evidence type="ECO:0000313" key="7">
    <source>
        <dbReference type="EMBL" id="ONH75596.1"/>
    </source>
</evidence>
<gene>
    <name evidence="7" type="ORF">BOH78_1618</name>
</gene>
<dbReference type="GO" id="GO:0030896">
    <property type="term" value="C:checkpoint clamp complex"/>
    <property type="evidence" value="ECO:0007669"/>
    <property type="project" value="TreeGrafter"/>
</dbReference>
<dbReference type="EMBL" id="MQVM01000006">
    <property type="protein sequence ID" value="ONH75596.1"/>
    <property type="molecule type" value="Genomic_DNA"/>
</dbReference>
<dbReference type="GO" id="GO:0006281">
    <property type="term" value="P:DNA repair"/>
    <property type="evidence" value="ECO:0007669"/>
    <property type="project" value="UniProtKB-KW"/>
</dbReference>
<comment type="similarity">
    <text evidence="2">Belongs to the rad1 family.</text>
</comment>
<sequence>MASGAGNISTVPDITSSEIAYSINRQKENLDDNSLENEPRLQSSGMVEVSLHPKLTQNGSFKKLEIKPQFLAKTRNIHTLHKLISSVQLFGDFCLVDISAEGICFSINDGNVCKVRLNLNRKMFDIFEFNGVWGKSARFTDSQLYADDTDLSDEACIEPNSPELQFHRNEMITINLNISSFLETVNIYVKDKKSSDASVECTLKYERDGDPFILIFEDDHIVERVELGTYFVEGGAQNSKRKRGTKNRVKKNGKISDPHKTNNEEQAVTVFDFEPTTLDDSVFRTDPSKILFDIIIKPNILYDVMKDMLDLTTERFVLYCSKNETELEELNQNRVSLKDNKNSKIIFISKSKSDTIGYSKLIIPQRKANIPEFKLLKPIVANDNLDGRENGYQFIDCYNMSLSSTYHFHYFAKLIRAIKLSRLIKIRKDMNGITSLLLLLGKNAIGSQQQPQPDILLGSSIEFTTLESVPIDELSSLNIDGETTTLLKKLGYNNHFIEQLIKDDQDIQTIRVGNDGKFVTLDDFFGNAAAEFENAEPHNVMNHISTNSINQNVNNYSSNAFKNEEALKPKKSDILPEQNNNVLKLTEQLTMSLLGHGTPLKVGHSNNIQVEKSIAEDDERTDRRRGKRKTNSVEKRSKQQNSGKKGRKKRDKDENDGIETVGGAIEIPLFI</sequence>
<keyword evidence="4" id="KW-0234">DNA repair</keyword>
<keyword evidence="5" id="KW-0539">Nucleus</keyword>
<comment type="caution">
    <text evidence="7">The sequence shown here is derived from an EMBL/GenBank/DDBJ whole genome shotgun (WGS) entry which is preliminary data.</text>
</comment>
<feature type="region of interest" description="Disordered" evidence="6">
    <location>
        <begin position="597"/>
        <end position="659"/>
    </location>
</feature>
<comment type="subcellular location">
    <subcellularLocation>
        <location evidence="1">Nucleus</location>
    </subcellularLocation>
</comment>
<evidence type="ECO:0000313" key="8">
    <source>
        <dbReference type="Proteomes" id="UP000189274"/>
    </source>
</evidence>
<name>A0A1V2LQP4_PICKU</name>
<dbReference type="Pfam" id="PF02144">
    <property type="entry name" value="Rad1"/>
    <property type="match status" value="1"/>
</dbReference>
<dbReference type="Gene3D" id="3.70.10.10">
    <property type="match status" value="2"/>
</dbReference>
<dbReference type="AlphaFoldDB" id="A0A1V2LQP4"/>
<dbReference type="PANTHER" id="PTHR10870:SF0">
    <property type="entry name" value="CELL CYCLE CHECKPOINT PROTEIN RAD1"/>
    <property type="match status" value="1"/>
</dbReference>
<dbReference type="InterPro" id="IPR003021">
    <property type="entry name" value="Rad1_Rec1_Rad17"/>
</dbReference>
<dbReference type="InterPro" id="IPR046938">
    <property type="entry name" value="DNA_clamp_sf"/>
</dbReference>
<keyword evidence="3" id="KW-0227">DNA damage</keyword>
<dbReference type="Proteomes" id="UP000189274">
    <property type="component" value="Unassembled WGS sequence"/>
</dbReference>
<evidence type="ECO:0000256" key="6">
    <source>
        <dbReference type="SAM" id="MobiDB-lite"/>
    </source>
</evidence>
<organism evidence="7 8">
    <name type="scientific">Pichia kudriavzevii</name>
    <name type="common">Yeast</name>
    <name type="synonym">Issatchenkia orientalis</name>
    <dbReference type="NCBI Taxonomy" id="4909"/>
    <lineage>
        <taxon>Eukaryota</taxon>
        <taxon>Fungi</taxon>
        <taxon>Dikarya</taxon>
        <taxon>Ascomycota</taxon>
        <taxon>Saccharomycotina</taxon>
        <taxon>Pichiomycetes</taxon>
        <taxon>Pichiales</taxon>
        <taxon>Pichiaceae</taxon>
        <taxon>Pichia</taxon>
    </lineage>
</organism>
<evidence type="ECO:0000256" key="4">
    <source>
        <dbReference type="ARBA" id="ARBA00023204"/>
    </source>
</evidence>
<dbReference type="GO" id="GO:0000077">
    <property type="term" value="P:DNA damage checkpoint signaling"/>
    <property type="evidence" value="ECO:0007669"/>
    <property type="project" value="InterPro"/>
</dbReference>
<dbReference type="PANTHER" id="PTHR10870">
    <property type="entry name" value="CELL CYCLE CHECKPOINT PROTEIN RAD1"/>
    <property type="match status" value="1"/>
</dbReference>
<evidence type="ECO:0000256" key="1">
    <source>
        <dbReference type="ARBA" id="ARBA00004123"/>
    </source>
</evidence>
<proteinExistence type="inferred from homology"/>
<protein>
    <submittedName>
        <fullName evidence="7">DNA damage checkpoint control protein RAD17</fullName>
    </submittedName>
</protein>
<dbReference type="SUPFAM" id="SSF55979">
    <property type="entry name" value="DNA clamp"/>
    <property type="match status" value="1"/>
</dbReference>
<reference evidence="8" key="1">
    <citation type="journal article" date="2017" name="Genome Announc.">
        <title>Genome sequences of Cyberlindnera fabianii 65, Pichia kudriavzevii 129, and Saccharomyces cerevisiae 131 isolated from fermented masau fruits in Zimbabwe.</title>
        <authorList>
            <person name="van Rijswijck I.M.H."/>
            <person name="Derks M.F.L."/>
            <person name="Abee T."/>
            <person name="de Ridder D."/>
            <person name="Smid E.J."/>
        </authorList>
    </citation>
    <scope>NUCLEOTIDE SEQUENCE [LARGE SCALE GENOMIC DNA]</scope>
    <source>
        <strain evidence="8">129</strain>
    </source>
</reference>
<dbReference type="VEuPathDB" id="FungiDB:C5L36_0C02310"/>